<proteinExistence type="predicted"/>
<evidence type="ECO:0000313" key="1">
    <source>
        <dbReference type="EMBL" id="MBF0966596.1"/>
    </source>
</evidence>
<dbReference type="Proteomes" id="UP000759246">
    <property type="component" value="Unassembled WGS sequence"/>
</dbReference>
<sequence>MFVIYPDDHILFACALVLHPMATATWMSRHKPRVVTLGAPASFQRPLTRRTQA</sequence>
<dbReference type="AlphaFoldDB" id="A0A929WWA3"/>
<accession>A0A929WWA3</accession>
<protein>
    <submittedName>
        <fullName evidence="1">Uncharacterized protein</fullName>
    </submittedName>
</protein>
<dbReference type="EMBL" id="JABZGF010000149">
    <property type="protein sequence ID" value="MBF0966596.1"/>
    <property type="molecule type" value="Genomic_DNA"/>
</dbReference>
<organism evidence="1 2">
    <name type="scientific">Actinomyces bouchesdurhonensis</name>
    <dbReference type="NCBI Taxonomy" id="1852361"/>
    <lineage>
        <taxon>Bacteria</taxon>
        <taxon>Bacillati</taxon>
        <taxon>Actinomycetota</taxon>
        <taxon>Actinomycetes</taxon>
        <taxon>Actinomycetales</taxon>
        <taxon>Actinomycetaceae</taxon>
        <taxon>Actinomyces</taxon>
    </lineage>
</organism>
<dbReference type="RefSeq" id="WP_314770053.1">
    <property type="nucleotide sequence ID" value="NZ_CAUUTQ010000054.1"/>
</dbReference>
<reference evidence="1" key="1">
    <citation type="submission" date="2020-04" db="EMBL/GenBank/DDBJ databases">
        <title>Deep metagenomics examines the oral microbiome during advanced dental caries in children, revealing novel taxa and co-occurrences with host molecules.</title>
        <authorList>
            <person name="Baker J.L."/>
            <person name="Morton J.T."/>
            <person name="Dinis M."/>
            <person name="Alvarez R."/>
            <person name="Tran N.C."/>
            <person name="Knight R."/>
            <person name="Edlund A."/>
        </authorList>
    </citation>
    <scope>NUCLEOTIDE SEQUENCE</scope>
    <source>
        <strain evidence="1">JCVI_30_bin.13</strain>
    </source>
</reference>
<gene>
    <name evidence="1" type="ORF">HXK09_05485</name>
</gene>
<evidence type="ECO:0000313" key="2">
    <source>
        <dbReference type="Proteomes" id="UP000759246"/>
    </source>
</evidence>
<comment type="caution">
    <text evidence="1">The sequence shown here is derived from an EMBL/GenBank/DDBJ whole genome shotgun (WGS) entry which is preliminary data.</text>
</comment>
<name>A0A929WWA3_9ACTO</name>